<reference evidence="1" key="2">
    <citation type="submission" date="2015-03" db="UniProtKB">
        <authorList>
            <consortium name="EnsemblPlants"/>
        </authorList>
    </citation>
    <scope>IDENTIFICATION</scope>
</reference>
<organism evidence="1">
    <name type="scientific">Oryza barthii</name>
    <dbReference type="NCBI Taxonomy" id="65489"/>
    <lineage>
        <taxon>Eukaryota</taxon>
        <taxon>Viridiplantae</taxon>
        <taxon>Streptophyta</taxon>
        <taxon>Embryophyta</taxon>
        <taxon>Tracheophyta</taxon>
        <taxon>Spermatophyta</taxon>
        <taxon>Magnoliopsida</taxon>
        <taxon>Liliopsida</taxon>
        <taxon>Poales</taxon>
        <taxon>Poaceae</taxon>
        <taxon>BOP clade</taxon>
        <taxon>Oryzoideae</taxon>
        <taxon>Oryzeae</taxon>
        <taxon>Oryzinae</taxon>
        <taxon>Oryza</taxon>
    </lineage>
</organism>
<evidence type="ECO:0000313" key="2">
    <source>
        <dbReference type="Proteomes" id="UP000026960"/>
    </source>
</evidence>
<keyword evidence="2" id="KW-1185">Reference proteome</keyword>
<dbReference type="Gramene" id="OBART07G21960.1">
    <property type="protein sequence ID" value="OBART07G21960.1"/>
    <property type="gene ID" value="OBART07G21960"/>
</dbReference>
<proteinExistence type="predicted"/>
<evidence type="ECO:0000313" key="1">
    <source>
        <dbReference type="EnsemblPlants" id="OBART07G21960.1"/>
    </source>
</evidence>
<protein>
    <submittedName>
        <fullName evidence="1">Uncharacterized protein</fullName>
    </submittedName>
</protein>
<dbReference type="EnsemblPlants" id="OBART07G21960.1">
    <property type="protein sequence ID" value="OBART07G21960.1"/>
    <property type="gene ID" value="OBART07G21960"/>
</dbReference>
<sequence length="95" mass="10929">MDGSRGVCKSPNREKRCQYSRRFGGIPTIAQQSELCFNGLFAKDYLLPRNIILETIKPSAYVLCKWMLISVSQNDSEKQPGYVPRDQLIETLIFR</sequence>
<reference evidence="1" key="1">
    <citation type="journal article" date="2009" name="Rice">
        <title>De Novo Next Generation Sequencing of Plant Genomes.</title>
        <authorList>
            <person name="Rounsley S."/>
            <person name="Marri P.R."/>
            <person name="Yu Y."/>
            <person name="He R."/>
            <person name="Sisneros N."/>
            <person name="Goicoechea J.L."/>
            <person name="Lee S.J."/>
            <person name="Angelova A."/>
            <person name="Kudrna D."/>
            <person name="Luo M."/>
            <person name="Affourtit J."/>
            <person name="Desany B."/>
            <person name="Knight J."/>
            <person name="Niazi F."/>
            <person name="Egholm M."/>
            <person name="Wing R.A."/>
        </authorList>
    </citation>
    <scope>NUCLEOTIDE SEQUENCE [LARGE SCALE GENOMIC DNA]</scope>
    <source>
        <strain evidence="1">cv. IRGC 105608</strain>
    </source>
</reference>
<dbReference type="AlphaFoldDB" id="A0A0D3GTG1"/>
<dbReference type="PaxDb" id="65489-OBART07G21960.1"/>
<dbReference type="HOGENOM" id="CLU_2376459_0_0_1"/>
<dbReference type="Proteomes" id="UP000026960">
    <property type="component" value="Chromosome 7"/>
</dbReference>
<name>A0A0D3GTG1_9ORYZ</name>
<accession>A0A0D3GTG1</accession>